<gene>
    <name evidence="2" type="ORF">DSM104635_01056</name>
</gene>
<dbReference type="InterPro" id="IPR036378">
    <property type="entry name" value="FAS1_dom_sf"/>
</dbReference>
<proteinExistence type="predicted"/>
<sequence length="145" mass="15115">MSALSVVSVADRAGFHIFANALRASDLGAKLEGAGPFTVFAPSDAAFQKFSPAALDALLNDDREHLNTVLGYHFAAGKVLTTKLTGKRIRAVMHAGGDVIIDGRTDLRVNAARLVKPDLGARNGVVHGIDGVLWPREAAAAVSAS</sequence>
<reference evidence="3" key="1">
    <citation type="submission" date="2019-12" db="EMBL/GenBank/DDBJ databases">
        <title>Complete genome of Terracaulis silvestris 0127_4.</title>
        <authorList>
            <person name="Vieira S."/>
            <person name="Riedel T."/>
            <person name="Sproer C."/>
            <person name="Pascual J."/>
            <person name="Boedeker C."/>
            <person name="Overmann J."/>
        </authorList>
    </citation>
    <scope>NUCLEOTIDE SEQUENCE [LARGE SCALE GENOMIC DNA]</scope>
    <source>
        <strain evidence="3">0127_4</strain>
    </source>
</reference>
<evidence type="ECO:0000313" key="2">
    <source>
        <dbReference type="EMBL" id="QGZ94240.1"/>
    </source>
</evidence>
<organism evidence="2 3">
    <name type="scientific">Terricaulis silvestris</name>
    <dbReference type="NCBI Taxonomy" id="2686094"/>
    <lineage>
        <taxon>Bacteria</taxon>
        <taxon>Pseudomonadati</taxon>
        <taxon>Pseudomonadota</taxon>
        <taxon>Alphaproteobacteria</taxon>
        <taxon>Caulobacterales</taxon>
        <taxon>Caulobacteraceae</taxon>
        <taxon>Terricaulis</taxon>
    </lineage>
</organism>
<dbReference type="PANTHER" id="PTHR10900:SF77">
    <property type="entry name" value="FI19380P1"/>
    <property type="match status" value="1"/>
</dbReference>
<dbReference type="SUPFAM" id="SSF82153">
    <property type="entry name" value="FAS1 domain"/>
    <property type="match status" value="1"/>
</dbReference>
<dbReference type="PROSITE" id="PS50213">
    <property type="entry name" value="FAS1"/>
    <property type="match status" value="1"/>
</dbReference>
<keyword evidence="2" id="KW-0449">Lipoprotein</keyword>
<dbReference type="FunFam" id="2.30.180.10:FF:000032">
    <property type="entry name" value="Fasciclin domain-containing protein, putative"/>
    <property type="match status" value="1"/>
</dbReference>
<dbReference type="SMART" id="SM00554">
    <property type="entry name" value="FAS1"/>
    <property type="match status" value="1"/>
</dbReference>
<dbReference type="AlphaFoldDB" id="A0A6I6MHC5"/>
<evidence type="ECO:0000259" key="1">
    <source>
        <dbReference type="PROSITE" id="PS50213"/>
    </source>
</evidence>
<dbReference type="Pfam" id="PF02469">
    <property type="entry name" value="Fasciclin"/>
    <property type="match status" value="1"/>
</dbReference>
<evidence type="ECO:0000313" key="3">
    <source>
        <dbReference type="Proteomes" id="UP000431269"/>
    </source>
</evidence>
<accession>A0A6I6MHC5</accession>
<feature type="domain" description="FAS1" evidence="1">
    <location>
        <begin position="2"/>
        <end position="133"/>
    </location>
</feature>
<dbReference type="InterPro" id="IPR050904">
    <property type="entry name" value="Adhesion/Biosynth-related"/>
</dbReference>
<keyword evidence="3" id="KW-1185">Reference proteome</keyword>
<dbReference type="PANTHER" id="PTHR10900">
    <property type="entry name" value="PERIOSTIN-RELATED"/>
    <property type="match status" value="1"/>
</dbReference>
<protein>
    <submittedName>
        <fullName evidence="2">Lipoprotein p23</fullName>
    </submittedName>
</protein>
<dbReference type="InterPro" id="IPR000782">
    <property type="entry name" value="FAS1_domain"/>
</dbReference>
<dbReference type="EMBL" id="CP047045">
    <property type="protein sequence ID" value="QGZ94240.1"/>
    <property type="molecule type" value="Genomic_DNA"/>
</dbReference>
<dbReference type="RefSeq" id="WP_158765190.1">
    <property type="nucleotide sequence ID" value="NZ_CP047045.1"/>
</dbReference>
<dbReference type="Proteomes" id="UP000431269">
    <property type="component" value="Chromosome"/>
</dbReference>
<dbReference type="KEGG" id="tsv:DSM104635_01056"/>
<dbReference type="Gene3D" id="2.30.180.10">
    <property type="entry name" value="FAS1 domain"/>
    <property type="match status" value="1"/>
</dbReference>
<name>A0A6I6MHC5_9CAUL</name>